<feature type="transmembrane region" description="Helical" evidence="6">
    <location>
        <begin position="319"/>
        <end position="339"/>
    </location>
</feature>
<feature type="domain" description="Major facilitator superfamily (MFS) profile" evidence="7">
    <location>
        <begin position="254"/>
        <end position="712"/>
    </location>
</feature>
<dbReference type="PANTHER" id="PTHR42718">
    <property type="entry name" value="MAJOR FACILITATOR SUPERFAMILY MULTIDRUG TRANSPORTER MFSC"/>
    <property type="match status" value="1"/>
</dbReference>
<feature type="region of interest" description="Disordered" evidence="5">
    <location>
        <begin position="227"/>
        <end position="246"/>
    </location>
</feature>
<sequence>MSDAIDPDRSGAGARHALSRRKDYGSEILNESDAAADPFAQFDRWLADADARGVYEPNAMVLGTVDGDGVPSSRTVLLRGFDERGFVFYTDRRSRKGVALAVHPTATLLFPWYAIHRQVIVTGRAVEVDDAESDAYWATRPYGSRIAATASRQSQPIASRAELESRVAELEQAYPEAGRCVAPRPGADTGSGPSASSSGRGARRGCTTGSCTRAAVTAALSARGASSDCSPRLNRMPQQPEPRVPDAHDHRWRAYWVCVGVAALTIMDLTKVNVALPSIESALDAGPTQLSLLVSGFVLAFGLTLVPAGRLGDQGSRKVMFIVGLGLFAATSLACAIAPTGEVLLAARLLQGVAAGIQMPQVIGMVQQLFQGRERGAAFGLFGATIGIATAFGPTLGGLAIAVGGPEDGWRGIFWMNVPLALVAIVFAARLLPPRPPGPRARISLDPVGVSLFGVAVAALMWPFLLTTGSPDDDPARWWTLIAFAVAAAAFLWWERRYEASGRAPLVPLALFSLGSFRNGTLLAAAYFAAMPASFLLTTLFLQQGLGLEPVYAGMVTIGFALASAVTSWVGGRLVGRVGRPLVVGGILLLLVGFGLLVLVAVATPPELTPWVMAAVMLVGGAGGGFVIAPNQVLALADVPVREGGLAGSVGQLGQRVGTAIGTAIALSLFYSTVYREQAFERRIDVFHDAYAIGMAAVCGLLVVALAVGLVDLRQRSAGRRAEPDGPGIGPEPDGPVPA</sequence>
<dbReference type="Gene3D" id="1.20.1720.10">
    <property type="entry name" value="Multidrug resistance protein D"/>
    <property type="match status" value="1"/>
</dbReference>
<keyword evidence="2 6" id="KW-0812">Transmembrane</keyword>
<evidence type="ECO:0000259" key="7">
    <source>
        <dbReference type="PROSITE" id="PS50850"/>
    </source>
</evidence>
<feature type="region of interest" description="Disordered" evidence="5">
    <location>
        <begin position="178"/>
        <end position="206"/>
    </location>
</feature>
<evidence type="ECO:0000256" key="2">
    <source>
        <dbReference type="ARBA" id="ARBA00022692"/>
    </source>
</evidence>
<feature type="transmembrane region" description="Helical" evidence="6">
    <location>
        <begin position="290"/>
        <end position="307"/>
    </location>
</feature>
<protein>
    <recommendedName>
        <fullName evidence="7">Major facilitator superfamily (MFS) profile domain-containing protein</fullName>
    </recommendedName>
</protein>
<dbReference type="EMBL" id="AP027734">
    <property type="protein sequence ID" value="BDZ55744.1"/>
    <property type="molecule type" value="Genomic_DNA"/>
</dbReference>
<feature type="transmembrane region" description="Helical" evidence="6">
    <location>
        <begin position="252"/>
        <end position="270"/>
    </location>
</feature>
<dbReference type="InterPro" id="IPR020846">
    <property type="entry name" value="MFS_dom"/>
</dbReference>
<dbReference type="Gene3D" id="2.30.110.10">
    <property type="entry name" value="Electron Transport, Fmn-binding Protein, Chain A"/>
    <property type="match status" value="1"/>
</dbReference>
<feature type="transmembrane region" description="Helical" evidence="6">
    <location>
        <begin position="378"/>
        <end position="401"/>
    </location>
</feature>
<name>A0ABN6YEB4_9MICO</name>
<feature type="transmembrane region" description="Helical" evidence="6">
    <location>
        <begin position="657"/>
        <end position="675"/>
    </location>
</feature>
<gene>
    <name evidence="8" type="ORF">GCM10025870_28170</name>
</gene>
<feature type="transmembrane region" description="Helical" evidence="6">
    <location>
        <begin position="550"/>
        <end position="570"/>
    </location>
</feature>
<dbReference type="Proteomes" id="UP001321477">
    <property type="component" value="Chromosome"/>
</dbReference>
<feature type="transmembrane region" description="Helical" evidence="6">
    <location>
        <begin position="611"/>
        <end position="636"/>
    </location>
</feature>
<evidence type="ECO:0000256" key="4">
    <source>
        <dbReference type="ARBA" id="ARBA00023136"/>
    </source>
</evidence>
<keyword evidence="9" id="KW-1185">Reference proteome</keyword>
<feature type="transmembrane region" description="Helical" evidence="6">
    <location>
        <begin position="413"/>
        <end position="432"/>
    </location>
</feature>
<feature type="transmembrane region" description="Helical" evidence="6">
    <location>
        <begin position="444"/>
        <end position="464"/>
    </location>
</feature>
<evidence type="ECO:0000256" key="5">
    <source>
        <dbReference type="SAM" id="MobiDB-lite"/>
    </source>
</evidence>
<evidence type="ECO:0000256" key="6">
    <source>
        <dbReference type="SAM" id="Phobius"/>
    </source>
</evidence>
<dbReference type="NCBIfam" id="NF004231">
    <property type="entry name" value="PRK05679.1"/>
    <property type="match status" value="1"/>
</dbReference>
<evidence type="ECO:0000256" key="3">
    <source>
        <dbReference type="ARBA" id="ARBA00022989"/>
    </source>
</evidence>
<proteinExistence type="predicted"/>
<dbReference type="CDD" id="cd17321">
    <property type="entry name" value="MFS_MMR_MDR_like"/>
    <property type="match status" value="1"/>
</dbReference>
<dbReference type="InterPro" id="IPR012349">
    <property type="entry name" value="Split_barrel_FMN-bd"/>
</dbReference>
<dbReference type="InterPro" id="IPR011701">
    <property type="entry name" value="MFS"/>
</dbReference>
<keyword evidence="4 6" id="KW-0472">Membrane</keyword>
<accession>A0ABN6YEB4</accession>
<dbReference type="SUPFAM" id="SSF50475">
    <property type="entry name" value="FMN-binding split barrel"/>
    <property type="match status" value="1"/>
</dbReference>
<reference evidence="9" key="1">
    <citation type="journal article" date="2019" name="Int. J. Syst. Evol. Microbiol.">
        <title>The Global Catalogue of Microorganisms (GCM) 10K type strain sequencing project: providing services to taxonomists for standard genome sequencing and annotation.</title>
        <authorList>
            <consortium name="The Broad Institute Genomics Platform"/>
            <consortium name="The Broad Institute Genome Sequencing Center for Infectious Disease"/>
            <person name="Wu L."/>
            <person name="Ma J."/>
        </authorList>
    </citation>
    <scope>NUCLEOTIDE SEQUENCE [LARGE SCALE GENOMIC DNA]</scope>
    <source>
        <strain evidence="9">NBRC 109019</strain>
    </source>
</reference>
<dbReference type="InterPro" id="IPR011576">
    <property type="entry name" value="Pyridox_Oxase_N"/>
</dbReference>
<organism evidence="8 9">
    <name type="scientific">Agromyces marinus</name>
    <dbReference type="NCBI Taxonomy" id="1389020"/>
    <lineage>
        <taxon>Bacteria</taxon>
        <taxon>Bacillati</taxon>
        <taxon>Actinomycetota</taxon>
        <taxon>Actinomycetes</taxon>
        <taxon>Micrococcales</taxon>
        <taxon>Microbacteriaceae</taxon>
        <taxon>Agromyces</taxon>
    </lineage>
</organism>
<dbReference type="PROSITE" id="PS50850">
    <property type="entry name" value="MFS"/>
    <property type="match status" value="1"/>
</dbReference>
<keyword evidence="3 6" id="KW-1133">Transmembrane helix</keyword>
<feature type="transmembrane region" description="Helical" evidence="6">
    <location>
        <begin position="690"/>
        <end position="711"/>
    </location>
</feature>
<feature type="transmembrane region" description="Helical" evidence="6">
    <location>
        <begin position="345"/>
        <end position="366"/>
    </location>
</feature>
<dbReference type="Pfam" id="PF07690">
    <property type="entry name" value="MFS_1"/>
    <property type="match status" value="1"/>
</dbReference>
<dbReference type="Pfam" id="PF01243">
    <property type="entry name" value="PNPOx_N"/>
    <property type="match status" value="1"/>
</dbReference>
<comment type="subcellular location">
    <subcellularLocation>
        <location evidence="1">Cell membrane</location>
        <topology evidence="1">Multi-pass membrane protein</topology>
    </subcellularLocation>
</comment>
<evidence type="ECO:0000313" key="9">
    <source>
        <dbReference type="Proteomes" id="UP001321477"/>
    </source>
</evidence>
<feature type="transmembrane region" description="Helical" evidence="6">
    <location>
        <begin position="476"/>
        <end position="494"/>
    </location>
</feature>
<feature type="transmembrane region" description="Helical" evidence="6">
    <location>
        <begin position="582"/>
        <end position="605"/>
    </location>
</feature>
<dbReference type="InterPro" id="IPR036259">
    <property type="entry name" value="MFS_trans_sf"/>
</dbReference>
<evidence type="ECO:0000313" key="8">
    <source>
        <dbReference type="EMBL" id="BDZ55744.1"/>
    </source>
</evidence>
<feature type="region of interest" description="Disordered" evidence="5">
    <location>
        <begin position="719"/>
        <end position="739"/>
    </location>
</feature>
<dbReference type="SUPFAM" id="SSF103473">
    <property type="entry name" value="MFS general substrate transporter"/>
    <property type="match status" value="1"/>
</dbReference>
<evidence type="ECO:0000256" key="1">
    <source>
        <dbReference type="ARBA" id="ARBA00004651"/>
    </source>
</evidence>
<dbReference type="Gene3D" id="1.20.1250.20">
    <property type="entry name" value="MFS general substrate transporter like domains"/>
    <property type="match status" value="1"/>
</dbReference>
<dbReference type="PANTHER" id="PTHR42718:SF39">
    <property type="entry name" value="ACTINORHODIN TRANSPORTER-RELATED"/>
    <property type="match status" value="1"/>
</dbReference>
<feature type="compositionally biased region" description="Low complexity" evidence="5">
    <location>
        <begin position="185"/>
        <end position="206"/>
    </location>
</feature>